<dbReference type="AlphaFoldDB" id="A0A0K2TX31"/>
<protein>
    <submittedName>
        <fullName evidence="2">Putative LOC100575639 [Acyrthosiphon pisum]</fullName>
    </submittedName>
</protein>
<feature type="domain" description="Transposable element P transposase-like RNase H C-terminal" evidence="1">
    <location>
        <begin position="52"/>
        <end position="76"/>
    </location>
</feature>
<proteinExistence type="predicted"/>
<dbReference type="Pfam" id="PF21789">
    <property type="entry name" value="TNP-like_RNaseH_C"/>
    <property type="match status" value="1"/>
</dbReference>
<sequence>MKEPIKNIRGIGKEKSLFPFQNEILISISPLEKIFEDLRESSGIKYILTLQLNQACFENFFSSLRALGVSNDHPTSVDCINRF</sequence>
<name>A0A0K2TX31_LEPSM</name>
<evidence type="ECO:0000313" key="2">
    <source>
        <dbReference type="EMBL" id="CDW30385.1"/>
    </source>
</evidence>
<accession>A0A0K2TX31</accession>
<organism evidence="2">
    <name type="scientific">Lepeophtheirus salmonis</name>
    <name type="common">Salmon louse</name>
    <name type="synonym">Caligus salmonis</name>
    <dbReference type="NCBI Taxonomy" id="72036"/>
    <lineage>
        <taxon>Eukaryota</taxon>
        <taxon>Metazoa</taxon>
        <taxon>Ecdysozoa</taxon>
        <taxon>Arthropoda</taxon>
        <taxon>Crustacea</taxon>
        <taxon>Multicrustacea</taxon>
        <taxon>Hexanauplia</taxon>
        <taxon>Copepoda</taxon>
        <taxon>Siphonostomatoida</taxon>
        <taxon>Caligidae</taxon>
        <taxon>Lepeophtheirus</taxon>
    </lineage>
</organism>
<dbReference type="InterPro" id="IPR048367">
    <property type="entry name" value="TNP-like_RNaseH_C"/>
</dbReference>
<evidence type="ECO:0000259" key="1">
    <source>
        <dbReference type="Pfam" id="PF21789"/>
    </source>
</evidence>
<dbReference type="EMBL" id="HACA01013024">
    <property type="protein sequence ID" value="CDW30385.1"/>
    <property type="molecule type" value="Transcribed_RNA"/>
</dbReference>
<reference evidence="2" key="1">
    <citation type="submission" date="2014-05" db="EMBL/GenBank/DDBJ databases">
        <authorList>
            <person name="Chronopoulou M."/>
        </authorList>
    </citation>
    <scope>NUCLEOTIDE SEQUENCE</scope>
    <source>
        <tissue evidence="2">Whole organism</tissue>
    </source>
</reference>